<evidence type="ECO:0000256" key="1">
    <source>
        <dbReference type="ARBA" id="ARBA00004651"/>
    </source>
</evidence>
<accession>A0A852TUI8</accession>
<dbReference type="InterPro" id="IPR050622">
    <property type="entry name" value="CPA3_antiporter_subunitB"/>
</dbReference>
<keyword evidence="11" id="KW-1185">Reference proteome</keyword>
<dbReference type="Proteomes" id="UP000589036">
    <property type="component" value="Unassembled WGS sequence"/>
</dbReference>
<feature type="region of interest" description="Disordered" evidence="7">
    <location>
        <begin position="189"/>
        <end position="212"/>
    </location>
</feature>
<dbReference type="GO" id="GO:0005886">
    <property type="term" value="C:plasma membrane"/>
    <property type="evidence" value="ECO:0007669"/>
    <property type="project" value="UniProtKB-SubCell"/>
</dbReference>
<dbReference type="PANTHER" id="PTHR33932">
    <property type="entry name" value="NA(+)/H(+) ANTIPORTER SUBUNIT B"/>
    <property type="match status" value="1"/>
</dbReference>
<dbReference type="InterPro" id="IPR007182">
    <property type="entry name" value="MnhB"/>
</dbReference>
<dbReference type="PANTHER" id="PTHR33932:SF4">
    <property type="entry name" value="NA(+)_H(+) ANTIPORTER SUBUNIT B"/>
    <property type="match status" value="1"/>
</dbReference>
<feature type="transmembrane region" description="Helical" evidence="8">
    <location>
        <begin position="49"/>
        <end position="71"/>
    </location>
</feature>
<evidence type="ECO:0000256" key="5">
    <source>
        <dbReference type="ARBA" id="ARBA00022989"/>
    </source>
</evidence>
<feature type="transmembrane region" description="Helical" evidence="8">
    <location>
        <begin position="114"/>
        <end position="137"/>
    </location>
</feature>
<keyword evidence="4 8" id="KW-0812">Transmembrane</keyword>
<organism evidence="10 11">
    <name type="scientific">Spinactinospora alkalitolerans</name>
    <dbReference type="NCBI Taxonomy" id="687207"/>
    <lineage>
        <taxon>Bacteria</taxon>
        <taxon>Bacillati</taxon>
        <taxon>Actinomycetota</taxon>
        <taxon>Actinomycetes</taxon>
        <taxon>Streptosporangiales</taxon>
        <taxon>Nocardiopsidaceae</taxon>
        <taxon>Spinactinospora</taxon>
    </lineage>
</organism>
<dbReference type="EMBL" id="JACCCC010000001">
    <property type="protein sequence ID" value="NYE46443.1"/>
    <property type="molecule type" value="Genomic_DNA"/>
</dbReference>
<gene>
    <name evidence="10" type="ORF">HDA32_001563</name>
</gene>
<evidence type="ECO:0000256" key="8">
    <source>
        <dbReference type="SAM" id="Phobius"/>
    </source>
</evidence>
<sequence length="212" mass="22550">MAVGVPGEDRPYLAGRIATGDGGPPEDWEAPRERWLSTVTRPAFGPRSVLLEVVARILIPAILTLAVFLLVAGHGRPGGGFAGGLVASMAYVLRYIAGGRHELAAGVPMRPNGLLALGMLIACTTATLPLLFGKPILYATKWEFTLPVFGHVKLLSALFFEAGVFLIVVGLVLSVVAALGARMEAEEEEMRQEQLQRHSRERRTGADGGGGR</sequence>
<dbReference type="AlphaFoldDB" id="A0A852TUI8"/>
<protein>
    <submittedName>
        <fullName evidence="10">Multisubunit Na+/H+ antiporter MnhB subunit</fullName>
    </submittedName>
</protein>
<evidence type="ECO:0000256" key="6">
    <source>
        <dbReference type="ARBA" id="ARBA00023136"/>
    </source>
</evidence>
<comment type="caution">
    <text evidence="10">The sequence shown here is derived from an EMBL/GenBank/DDBJ whole genome shotgun (WGS) entry which is preliminary data.</text>
</comment>
<evidence type="ECO:0000256" key="2">
    <source>
        <dbReference type="ARBA" id="ARBA00009425"/>
    </source>
</evidence>
<comment type="similarity">
    <text evidence="2">Belongs to the CPA3 antiporters (TC 2.A.63) subunit B family.</text>
</comment>
<evidence type="ECO:0000256" key="4">
    <source>
        <dbReference type="ARBA" id="ARBA00022692"/>
    </source>
</evidence>
<feature type="region of interest" description="Disordered" evidence="7">
    <location>
        <begin position="1"/>
        <end position="27"/>
    </location>
</feature>
<feature type="transmembrane region" description="Helical" evidence="8">
    <location>
        <begin position="157"/>
        <end position="181"/>
    </location>
</feature>
<evidence type="ECO:0000256" key="3">
    <source>
        <dbReference type="ARBA" id="ARBA00022475"/>
    </source>
</evidence>
<evidence type="ECO:0000259" key="9">
    <source>
        <dbReference type="Pfam" id="PF04039"/>
    </source>
</evidence>
<keyword evidence="5 8" id="KW-1133">Transmembrane helix</keyword>
<keyword evidence="3" id="KW-1003">Cell membrane</keyword>
<feature type="domain" description="Na+/H+ antiporter MnhB subunit-related protein" evidence="9">
    <location>
        <begin position="51"/>
        <end position="173"/>
    </location>
</feature>
<comment type="subcellular location">
    <subcellularLocation>
        <location evidence="1">Cell membrane</location>
        <topology evidence="1">Multi-pass membrane protein</topology>
    </subcellularLocation>
</comment>
<feature type="compositionally biased region" description="Basic and acidic residues" evidence="7">
    <location>
        <begin position="191"/>
        <end position="205"/>
    </location>
</feature>
<proteinExistence type="inferred from homology"/>
<evidence type="ECO:0000313" key="11">
    <source>
        <dbReference type="Proteomes" id="UP000589036"/>
    </source>
</evidence>
<feature type="transmembrane region" description="Helical" evidence="8">
    <location>
        <begin position="77"/>
        <end position="93"/>
    </location>
</feature>
<evidence type="ECO:0000256" key="7">
    <source>
        <dbReference type="SAM" id="MobiDB-lite"/>
    </source>
</evidence>
<reference evidence="10 11" key="1">
    <citation type="submission" date="2020-07" db="EMBL/GenBank/DDBJ databases">
        <title>Sequencing the genomes of 1000 actinobacteria strains.</title>
        <authorList>
            <person name="Klenk H.-P."/>
        </authorList>
    </citation>
    <scope>NUCLEOTIDE SEQUENCE [LARGE SCALE GENOMIC DNA]</scope>
    <source>
        <strain evidence="10 11">CXB654</strain>
    </source>
</reference>
<keyword evidence="6 8" id="KW-0472">Membrane</keyword>
<dbReference type="RefSeq" id="WP_179642547.1">
    <property type="nucleotide sequence ID" value="NZ_BAAAYY010000022.1"/>
</dbReference>
<evidence type="ECO:0000313" key="10">
    <source>
        <dbReference type="EMBL" id="NYE46443.1"/>
    </source>
</evidence>
<name>A0A852TUI8_9ACTN</name>
<dbReference type="Pfam" id="PF04039">
    <property type="entry name" value="MnhB"/>
    <property type="match status" value="1"/>
</dbReference>